<sequence>MAIIRCSCGFFYDDEKYGTCPKCSGAYRAARPVESVLEVSGAPGSGRMGRRLDGEKAQAFFRTGEQGLFAGWLVCVKGGQKGQDFRLFPGFNRVGRRAQSDVCLEDLRVARENHCAVVYEPKRGEFFLTPGMGTETYLNGTRLEGTKMLENGDEIGLGDSLLVFVPFCGKERTWEKW</sequence>
<dbReference type="CDD" id="cd00060">
    <property type="entry name" value="FHA"/>
    <property type="match status" value="1"/>
</dbReference>
<feature type="domain" description="FHA" evidence="1">
    <location>
        <begin position="92"/>
        <end position="143"/>
    </location>
</feature>
<dbReference type="Pfam" id="PF00498">
    <property type="entry name" value="FHA"/>
    <property type="match status" value="1"/>
</dbReference>
<dbReference type="SUPFAM" id="SSF49879">
    <property type="entry name" value="SMAD/FHA domain"/>
    <property type="match status" value="1"/>
</dbReference>
<dbReference type="EMBL" id="DXDD01000015">
    <property type="protein sequence ID" value="HIY59322.1"/>
    <property type="molecule type" value="Genomic_DNA"/>
</dbReference>
<accession>A0A9D1YMJ0</accession>
<dbReference type="PROSITE" id="PS50006">
    <property type="entry name" value="FHA_DOMAIN"/>
    <property type="match status" value="1"/>
</dbReference>
<proteinExistence type="predicted"/>
<evidence type="ECO:0000313" key="3">
    <source>
        <dbReference type="Proteomes" id="UP000824007"/>
    </source>
</evidence>
<dbReference type="AlphaFoldDB" id="A0A9D1YMJ0"/>
<name>A0A9D1YMJ0_9FIRM</name>
<reference evidence="2" key="1">
    <citation type="journal article" date="2021" name="PeerJ">
        <title>Extensive microbial diversity within the chicken gut microbiome revealed by metagenomics and culture.</title>
        <authorList>
            <person name="Gilroy R."/>
            <person name="Ravi A."/>
            <person name="Getino M."/>
            <person name="Pursley I."/>
            <person name="Horton D.L."/>
            <person name="Alikhan N.F."/>
            <person name="Baker D."/>
            <person name="Gharbi K."/>
            <person name="Hall N."/>
            <person name="Watson M."/>
            <person name="Adriaenssens E.M."/>
            <person name="Foster-Nyarko E."/>
            <person name="Jarju S."/>
            <person name="Secka A."/>
            <person name="Antonio M."/>
            <person name="Oren A."/>
            <person name="Chaudhuri R.R."/>
            <person name="La Ragione R."/>
            <person name="Hildebrand F."/>
            <person name="Pallen M.J."/>
        </authorList>
    </citation>
    <scope>NUCLEOTIDE SEQUENCE</scope>
    <source>
        <strain evidence="2">ChiSxjej3B15-24422</strain>
    </source>
</reference>
<organism evidence="2 3">
    <name type="scientific">Candidatus Eisenbergiella pullistercoris</name>
    <dbReference type="NCBI Taxonomy" id="2838555"/>
    <lineage>
        <taxon>Bacteria</taxon>
        <taxon>Bacillati</taxon>
        <taxon>Bacillota</taxon>
        <taxon>Clostridia</taxon>
        <taxon>Lachnospirales</taxon>
        <taxon>Lachnospiraceae</taxon>
        <taxon>Eisenbergiella</taxon>
    </lineage>
</organism>
<dbReference type="InterPro" id="IPR008984">
    <property type="entry name" value="SMAD_FHA_dom_sf"/>
</dbReference>
<reference evidence="2" key="2">
    <citation type="submission" date="2021-04" db="EMBL/GenBank/DDBJ databases">
        <authorList>
            <person name="Gilroy R."/>
        </authorList>
    </citation>
    <scope>NUCLEOTIDE SEQUENCE</scope>
    <source>
        <strain evidence="2">ChiSxjej3B15-24422</strain>
    </source>
</reference>
<dbReference type="InterPro" id="IPR000253">
    <property type="entry name" value="FHA_dom"/>
</dbReference>
<evidence type="ECO:0000313" key="2">
    <source>
        <dbReference type="EMBL" id="HIY59322.1"/>
    </source>
</evidence>
<protein>
    <submittedName>
        <fullName evidence="2">FHA domain-containing protein</fullName>
    </submittedName>
</protein>
<gene>
    <name evidence="2" type="ORF">H9831_01365</name>
</gene>
<dbReference type="Proteomes" id="UP000824007">
    <property type="component" value="Unassembled WGS sequence"/>
</dbReference>
<comment type="caution">
    <text evidence="2">The sequence shown here is derived from an EMBL/GenBank/DDBJ whole genome shotgun (WGS) entry which is preliminary data.</text>
</comment>
<dbReference type="Gene3D" id="2.60.200.20">
    <property type="match status" value="1"/>
</dbReference>
<evidence type="ECO:0000259" key="1">
    <source>
        <dbReference type="PROSITE" id="PS50006"/>
    </source>
</evidence>